<evidence type="ECO:0000313" key="5">
    <source>
        <dbReference type="EMBL" id="EFY88937.1"/>
    </source>
</evidence>
<dbReference type="InterPro" id="IPR020850">
    <property type="entry name" value="GED_dom"/>
</dbReference>
<evidence type="ECO:0000256" key="2">
    <source>
        <dbReference type="ARBA" id="ARBA00023134"/>
    </source>
</evidence>
<dbReference type="InterPro" id="IPR001401">
    <property type="entry name" value="Dynamin_GTPase"/>
</dbReference>
<evidence type="ECO:0000259" key="4">
    <source>
        <dbReference type="PROSITE" id="PS51718"/>
    </source>
</evidence>
<dbReference type="InParanoid" id="E9E562"/>
<dbReference type="PRINTS" id="PR00195">
    <property type="entry name" value="DYNAMIN"/>
</dbReference>
<dbReference type="GO" id="GO:0005739">
    <property type="term" value="C:mitochondrion"/>
    <property type="evidence" value="ECO:0007669"/>
    <property type="project" value="TreeGrafter"/>
</dbReference>
<dbReference type="STRING" id="655827.E9E562"/>
<dbReference type="GO" id="GO:0003924">
    <property type="term" value="F:GTPase activity"/>
    <property type="evidence" value="ECO:0007669"/>
    <property type="project" value="InterPro"/>
</dbReference>
<reference evidence="5 6" key="1">
    <citation type="journal article" date="2011" name="PLoS Genet.">
        <title>Genome sequencing and comparative transcriptomics of the model entomopathogenic fungi Metarhizium anisopliae and M. acridum.</title>
        <authorList>
            <person name="Gao Q."/>
            <person name="Jin K."/>
            <person name="Ying S.H."/>
            <person name="Zhang Y."/>
            <person name="Xiao G."/>
            <person name="Shang Y."/>
            <person name="Duan Z."/>
            <person name="Hu X."/>
            <person name="Xie X.Q."/>
            <person name="Zhou G."/>
            <person name="Peng G."/>
            <person name="Luo Z."/>
            <person name="Huang W."/>
            <person name="Wang B."/>
            <person name="Fang W."/>
            <person name="Wang S."/>
            <person name="Zhong Y."/>
            <person name="Ma L.J."/>
            <person name="St Leger R.J."/>
            <person name="Zhao G.P."/>
            <person name="Pei Y."/>
            <person name="Feng M.G."/>
            <person name="Xia Y."/>
            <person name="Wang C."/>
        </authorList>
    </citation>
    <scope>NUCLEOTIDE SEQUENCE [LARGE SCALE GENOMIC DNA]</scope>
    <source>
        <strain evidence="5 6">CQMa 102</strain>
    </source>
</reference>
<dbReference type="Proteomes" id="UP000002499">
    <property type="component" value="Unassembled WGS sequence"/>
</dbReference>
<dbReference type="InterPro" id="IPR000375">
    <property type="entry name" value="Dynamin_stalk"/>
</dbReference>
<dbReference type="Pfam" id="PF00350">
    <property type="entry name" value="Dynamin_N"/>
    <property type="match status" value="1"/>
</dbReference>
<gene>
    <name evidence="5" type="ORF">MAC_05031</name>
</gene>
<dbReference type="GO" id="GO:0005874">
    <property type="term" value="C:microtubule"/>
    <property type="evidence" value="ECO:0007669"/>
    <property type="project" value="TreeGrafter"/>
</dbReference>
<keyword evidence="6" id="KW-1185">Reference proteome</keyword>
<dbReference type="InterPro" id="IPR022812">
    <property type="entry name" value="Dynamin"/>
</dbReference>
<dbReference type="HOGENOM" id="CLU_008964_7_3_1"/>
<evidence type="ECO:0000259" key="3">
    <source>
        <dbReference type="PROSITE" id="PS51388"/>
    </source>
</evidence>
<dbReference type="CDD" id="cd08771">
    <property type="entry name" value="DLP_1"/>
    <property type="match status" value="1"/>
</dbReference>
<dbReference type="InterPro" id="IPR027417">
    <property type="entry name" value="P-loop_NTPase"/>
</dbReference>
<dbReference type="PROSITE" id="PS51388">
    <property type="entry name" value="GED"/>
    <property type="match status" value="1"/>
</dbReference>
<dbReference type="PANTHER" id="PTHR11566">
    <property type="entry name" value="DYNAMIN"/>
    <property type="match status" value="1"/>
</dbReference>
<dbReference type="SMART" id="SM00053">
    <property type="entry name" value="DYNc"/>
    <property type="match status" value="1"/>
</dbReference>
<dbReference type="PROSITE" id="PS51718">
    <property type="entry name" value="G_DYNAMIN_2"/>
    <property type="match status" value="1"/>
</dbReference>
<keyword evidence="2" id="KW-0342">GTP-binding</keyword>
<proteinExistence type="predicted"/>
<dbReference type="eggNOG" id="KOG0446">
    <property type="taxonomic scope" value="Eukaryota"/>
</dbReference>
<evidence type="ECO:0000256" key="1">
    <source>
        <dbReference type="ARBA" id="ARBA00022741"/>
    </source>
</evidence>
<dbReference type="AlphaFoldDB" id="E9E562"/>
<dbReference type="Gene3D" id="3.40.50.300">
    <property type="entry name" value="P-loop containing nucleotide triphosphate hydrolases"/>
    <property type="match status" value="1"/>
</dbReference>
<dbReference type="FunFam" id="3.40.50.300:FF:001425">
    <property type="entry name" value="Dynamin GTPase, putative"/>
    <property type="match status" value="1"/>
</dbReference>
<sequence length="727" mass="81464">MAVVDLQSREHKDLLDLIDTLRAKGINQYVALPEIVVTGDQSAGKSSVLEAISGMSFPTKDSLCTRFATELILRRSTSVGVKISILPAAGRPMGEKEKLKGFRPVVEQGSLELSHVVEQAKLAMGITPTSKAFRNDILRVEISGPDQPHLTMVDLPGLFQAGNSTQSDEDSETVTKIALQYMERPRSIILAVVSAKSDFALQQVTRLARKLDPDGRRTVGLITKPDTLDEGSESEAAYIRLAQNEDVRFKLGWHVLKNRDYKMTLNKATSQERDDAERDFFSQGPWAALDPSTVGVKALKPRLSNLLKNQILLQLPNLVNDVEAGIKTCKHQLTRLGPPRKTIIEQRHYLIHISQAFSDLMKAAVDGFYNDSFFGSSKSEEGYQKRPRAVVQGLLTKFKDKMNERGCTKEIVDTEDDSDSEGMTLTGNKVLRSAYVEEVGELMSRNRGCELPGTLNPLIVGELFFDQCRPWEEITRSLFIQVLNSVYFVSDAIIGHVTVESTAARLRRFISPAIQALGQELKESFQSLLEPYQKIHPITYNEALTVNVRKAQAERRRRRIEVKLEKAYPVNVWSSQSLTVTRQAILDIFTAEEDVDMKLCGSSLAVDYLEAYYNVSLKKFIDDISTLGVECCLIQKLRSLFEPRNIYKMSDTDVQHLAEEDPAEKLERSRLKEKLNILGGCLYELRSLDKLNPDSKGPKSFRMLTNGLIKTRKKGLATDDSDSLDLA</sequence>
<dbReference type="Pfam" id="PF01031">
    <property type="entry name" value="Dynamin_M"/>
    <property type="match status" value="1"/>
</dbReference>
<dbReference type="GO" id="GO:0048312">
    <property type="term" value="P:intracellular distribution of mitochondria"/>
    <property type="evidence" value="ECO:0007669"/>
    <property type="project" value="TreeGrafter"/>
</dbReference>
<feature type="domain" description="GED" evidence="3">
    <location>
        <begin position="602"/>
        <end position="693"/>
    </location>
</feature>
<feature type="domain" description="Dynamin-type G" evidence="4">
    <location>
        <begin position="29"/>
        <end position="316"/>
    </location>
</feature>
<dbReference type="GO" id="GO:0006897">
    <property type="term" value="P:endocytosis"/>
    <property type="evidence" value="ECO:0007669"/>
    <property type="project" value="TreeGrafter"/>
</dbReference>
<dbReference type="EMBL" id="GL698505">
    <property type="protein sequence ID" value="EFY88937.1"/>
    <property type="molecule type" value="Genomic_DNA"/>
</dbReference>
<dbReference type="GO" id="GO:0016559">
    <property type="term" value="P:peroxisome fission"/>
    <property type="evidence" value="ECO:0007669"/>
    <property type="project" value="TreeGrafter"/>
</dbReference>
<dbReference type="InterPro" id="IPR030381">
    <property type="entry name" value="G_DYNAMIN_dom"/>
</dbReference>
<dbReference type="InterPro" id="IPR045063">
    <property type="entry name" value="Dynamin_N"/>
</dbReference>
<evidence type="ECO:0000313" key="6">
    <source>
        <dbReference type="Proteomes" id="UP000002499"/>
    </source>
</evidence>
<dbReference type="GO" id="GO:0005525">
    <property type="term" value="F:GTP binding"/>
    <property type="evidence" value="ECO:0007669"/>
    <property type="project" value="InterPro"/>
</dbReference>
<name>E9E562_METAQ</name>
<dbReference type="OMA" id="HQKGHPI"/>
<organism evidence="6">
    <name type="scientific">Metarhizium acridum (strain CQMa 102)</name>
    <dbReference type="NCBI Taxonomy" id="655827"/>
    <lineage>
        <taxon>Eukaryota</taxon>
        <taxon>Fungi</taxon>
        <taxon>Dikarya</taxon>
        <taxon>Ascomycota</taxon>
        <taxon>Pezizomycotina</taxon>
        <taxon>Sordariomycetes</taxon>
        <taxon>Hypocreomycetidae</taxon>
        <taxon>Hypocreales</taxon>
        <taxon>Clavicipitaceae</taxon>
        <taxon>Metarhizium</taxon>
    </lineage>
</organism>
<dbReference type="GO" id="GO:0008017">
    <property type="term" value="F:microtubule binding"/>
    <property type="evidence" value="ECO:0007669"/>
    <property type="project" value="TreeGrafter"/>
</dbReference>
<dbReference type="OrthoDB" id="415706at2759"/>
<dbReference type="PANTHER" id="PTHR11566:SF149">
    <property type="entry name" value="GTPASE, PUTATIVE (AFU_ORTHOLOGUE AFUA_6G11890)-RELATED"/>
    <property type="match status" value="1"/>
</dbReference>
<dbReference type="GO" id="GO:0000266">
    <property type="term" value="P:mitochondrial fission"/>
    <property type="evidence" value="ECO:0007669"/>
    <property type="project" value="TreeGrafter"/>
</dbReference>
<dbReference type="GO" id="GO:0016020">
    <property type="term" value="C:membrane"/>
    <property type="evidence" value="ECO:0007669"/>
    <property type="project" value="TreeGrafter"/>
</dbReference>
<accession>E9E562</accession>
<dbReference type="SUPFAM" id="SSF52540">
    <property type="entry name" value="P-loop containing nucleoside triphosphate hydrolases"/>
    <property type="match status" value="1"/>
</dbReference>
<keyword evidence="1" id="KW-0547">Nucleotide-binding</keyword>
<protein>
    <submittedName>
        <fullName evidence="5">Interferon-induced GTP-binding protein Mx</fullName>
    </submittedName>
</protein>